<proteinExistence type="predicted"/>
<evidence type="ECO:0000313" key="1">
    <source>
        <dbReference type="EMBL" id="NLP59706.1"/>
    </source>
</evidence>
<evidence type="ECO:0000313" key="2">
    <source>
        <dbReference type="Proteomes" id="UP000030460"/>
    </source>
</evidence>
<protein>
    <submittedName>
        <fullName evidence="1">Uncharacterized protein</fullName>
    </submittedName>
</protein>
<accession>A0A8T6Z3I7</accession>
<dbReference type="AlphaFoldDB" id="A0A8T6Z3I7"/>
<reference evidence="1" key="1">
    <citation type="journal article" date="2015" name="Genome Announc.">
        <title>Draft Genome Sequence of the Polyhydroxyalkanoate-Producing Bacterium Burkholderia sacchari LMG 19450 Isolated from Brazilian Sugarcane Plantation Soil.</title>
        <authorList>
            <person name="Alexandrino P.M."/>
            <person name="Mendonca T.T."/>
            <person name="Guaman Bautista L.P."/>
            <person name="Cherix J."/>
            <person name="Lozano-Sakalauskas G.C."/>
            <person name="Fujita A."/>
            <person name="Ramos Filho E."/>
            <person name="Long P."/>
            <person name="Padilla G."/>
            <person name="Taciro M.K."/>
            <person name="Gomez J.G."/>
            <person name="Silva L.F."/>
        </authorList>
    </citation>
    <scope>NUCLEOTIDE SEQUENCE</scope>
    <source>
        <strain evidence="1">LMG 19450</strain>
    </source>
</reference>
<organism evidence="1 2">
    <name type="scientific">Paraburkholderia sacchari</name>
    <dbReference type="NCBI Taxonomy" id="159450"/>
    <lineage>
        <taxon>Bacteria</taxon>
        <taxon>Pseudomonadati</taxon>
        <taxon>Pseudomonadota</taxon>
        <taxon>Betaproteobacteria</taxon>
        <taxon>Burkholderiales</taxon>
        <taxon>Burkholderiaceae</taxon>
        <taxon>Paraburkholderia</taxon>
    </lineage>
</organism>
<keyword evidence="2" id="KW-1185">Reference proteome</keyword>
<gene>
    <name evidence="1" type="ORF">NH14_000790</name>
</gene>
<comment type="caution">
    <text evidence="1">The sequence shown here is derived from an EMBL/GenBank/DDBJ whole genome shotgun (WGS) entry which is preliminary data.</text>
</comment>
<dbReference type="EMBL" id="JTDB02000001">
    <property type="protein sequence ID" value="NLP59706.1"/>
    <property type="molecule type" value="Genomic_DNA"/>
</dbReference>
<sequence length="21" mass="2188">MGFSSVSTNIADLKGSYNALL</sequence>
<name>A0A8T6Z3I7_9BURK</name>
<dbReference type="Proteomes" id="UP000030460">
    <property type="component" value="Unassembled WGS sequence"/>
</dbReference>
<reference evidence="1" key="2">
    <citation type="submission" date="2020-04" db="EMBL/GenBank/DDBJ databases">
        <authorList>
            <person name="Alexandrino P."/>
            <person name="Mendonca T."/>
            <person name="Guaman L."/>
            <person name="Cherix J."/>
            <person name="Lozano-Sakalauskas G."/>
            <person name="Fujita A."/>
            <person name="Filho E.R."/>
            <person name="Long P."/>
            <person name="Padilla G."/>
            <person name="Taciro M.K."/>
            <person name="Gomez J.G."/>
            <person name="Silva L.F."/>
            <person name="Torres M."/>
        </authorList>
    </citation>
    <scope>NUCLEOTIDE SEQUENCE</scope>
    <source>
        <strain evidence="1">LMG 19450</strain>
    </source>
</reference>